<evidence type="ECO:0000256" key="1">
    <source>
        <dbReference type="ARBA" id="ARBA00001938"/>
    </source>
</evidence>
<dbReference type="Pfam" id="PF00198">
    <property type="entry name" value="2-oxoacid_dh"/>
    <property type="match status" value="1"/>
</dbReference>
<evidence type="ECO:0000259" key="7">
    <source>
        <dbReference type="PROSITE" id="PS50968"/>
    </source>
</evidence>
<dbReference type="InterPro" id="IPR050743">
    <property type="entry name" value="2-oxoacid_DH_E2_comp"/>
</dbReference>
<dbReference type="Gene3D" id="3.30.559.10">
    <property type="entry name" value="Chloramphenicol acetyltransferase-like domain"/>
    <property type="match status" value="1"/>
</dbReference>
<dbReference type="CDD" id="cd06849">
    <property type="entry name" value="lipoyl_domain"/>
    <property type="match status" value="1"/>
</dbReference>
<dbReference type="InterPro" id="IPR023213">
    <property type="entry name" value="CAT-like_dom_sf"/>
</dbReference>
<evidence type="ECO:0000256" key="3">
    <source>
        <dbReference type="ARBA" id="ARBA00022679"/>
    </source>
</evidence>
<evidence type="ECO:0000256" key="5">
    <source>
        <dbReference type="ARBA" id="ARBA00023315"/>
    </source>
</evidence>
<dbReference type="RefSeq" id="WP_079936434.1">
    <property type="nucleotide sequence ID" value="NZ_CP133076.1"/>
</dbReference>
<dbReference type="InterPro" id="IPR004167">
    <property type="entry name" value="PSBD"/>
</dbReference>
<keyword evidence="5 6" id="KW-0012">Acyltransferase</keyword>
<evidence type="ECO:0000256" key="6">
    <source>
        <dbReference type="RuleBase" id="RU003423"/>
    </source>
</evidence>
<dbReference type="PROSITE" id="PS50968">
    <property type="entry name" value="BIOTINYL_LIPOYL"/>
    <property type="match status" value="1"/>
</dbReference>
<sequence length="423" mass="46861">MAVEIIMPKLGMSMEEGTVVEWLKKKGDPVKKGESIVVISSDKIEKDIEAPQDGVLLEIIVQQDETAEVGKVIGYIGQEGEVLKEADRESVAIGMKEEIEAISETMLRVSPAARKLAHEAGIDLRRVSGSGPKGRITRADVEKAIQTRQASSQLESEEQRFTQINKEAINTSESINLKKKMSGQISEMAIEQKDVTVKPITGMRKVIATRMFASLHQTAQLTIHMKADITKLMEVNENIKNELRDESTIKFTITDFIARAVILSLRTHKQMNSLYQDGRIYTYDSVHLGIAVAVENGLVVPVIRYAEKLSLKEISQKIKELSTRAREGALSSEEMTGSTFTITSLGAYGVEFFTPVLNPPEIGILGVGTADDVPVFVEDTVQKRKKLPLSLTFDHQVIDGAPASQFLGMIKHYLENPYKLLYS</sequence>
<comment type="similarity">
    <text evidence="2 6">Belongs to the 2-oxoacid dehydrogenase family.</text>
</comment>
<proteinExistence type="inferred from homology"/>
<evidence type="ECO:0000256" key="4">
    <source>
        <dbReference type="ARBA" id="ARBA00022823"/>
    </source>
</evidence>
<dbReference type="PANTHER" id="PTHR43178:SF5">
    <property type="entry name" value="LIPOAMIDE ACYLTRANSFERASE COMPONENT OF BRANCHED-CHAIN ALPHA-KETO ACID DEHYDROGENASE COMPLEX, MITOCHONDRIAL"/>
    <property type="match status" value="1"/>
</dbReference>
<dbReference type="InterPro" id="IPR011053">
    <property type="entry name" value="Single_hybrid_motif"/>
</dbReference>
<feature type="domain" description="Peripheral subunit-binding (PSBD)" evidence="8">
    <location>
        <begin position="108"/>
        <end position="145"/>
    </location>
</feature>
<evidence type="ECO:0000256" key="2">
    <source>
        <dbReference type="ARBA" id="ARBA00007317"/>
    </source>
</evidence>
<dbReference type="SUPFAM" id="SSF47005">
    <property type="entry name" value="Peripheral subunit-binding domain of 2-oxo acid dehydrogenase complex"/>
    <property type="match status" value="1"/>
</dbReference>
<dbReference type="Gene3D" id="2.40.50.100">
    <property type="match status" value="1"/>
</dbReference>
<dbReference type="Proteomes" id="UP001223761">
    <property type="component" value="Chromosome"/>
</dbReference>
<dbReference type="GO" id="GO:0016746">
    <property type="term" value="F:acyltransferase activity"/>
    <property type="evidence" value="ECO:0007669"/>
    <property type="project" value="UniProtKB-KW"/>
</dbReference>
<organism evidence="9 10">
    <name type="scientific">Geobacillus proteiniphilus</name>
    <dbReference type="NCBI Taxonomy" id="860353"/>
    <lineage>
        <taxon>Bacteria</taxon>
        <taxon>Bacillati</taxon>
        <taxon>Bacillota</taxon>
        <taxon>Bacilli</taxon>
        <taxon>Bacillales</taxon>
        <taxon>Anoxybacillaceae</taxon>
        <taxon>Geobacillus</taxon>
    </lineage>
</organism>
<dbReference type="Pfam" id="PF02817">
    <property type="entry name" value="E3_binding"/>
    <property type="match status" value="1"/>
</dbReference>
<dbReference type="SUPFAM" id="SSF51230">
    <property type="entry name" value="Single hybrid motif"/>
    <property type="match status" value="1"/>
</dbReference>
<dbReference type="Gene3D" id="4.10.320.10">
    <property type="entry name" value="E3-binding domain"/>
    <property type="match status" value="1"/>
</dbReference>
<dbReference type="PROSITE" id="PS51826">
    <property type="entry name" value="PSBD"/>
    <property type="match status" value="1"/>
</dbReference>
<evidence type="ECO:0000313" key="10">
    <source>
        <dbReference type="Proteomes" id="UP001223761"/>
    </source>
</evidence>
<dbReference type="Pfam" id="PF00364">
    <property type="entry name" value="Biotin_lipoyl"/>
    <property type="match status" value="1"/>
</dbReference>
<keyword evidence="10" id="KW-1185">Reference proteome</keyword>
<dbReference type="EMBL" id="CP133076">
    <property type="protein sequence ID" value="WMJ15121.1"/>
    <property type="molecule type" value="Genomic_DNA"/>
</dbReference>
<dbReference type="InterPro" id="IPR000089">
    <property type="entry name" value="Biotin_lipoyl"/>
</dbReference>
<evidence type="ECO:0000259" key="8">
    <source>
        <dbReference type="PROSITE" id="PS51826"/>
    </source>
</evidence>
<comment type="cofactor">
    <cofactor evidence="1 6">
        <name>(R)-lipoate</name>
        <dbReference type="ChEBI" id="CHEBI:83088"/>
    </cofactor>
</comment>
<gene>
    <name evidence="9" type="ORF">RA955_09640</name>
</gene>
<dbReference type="EC" id="2.3.1.-" evidence="6"/>
<dbReference type="PANTHER" id="PTHR43178">
    <property type="entry name" value="DIHYDROLIPOAMIDE ACETYLTRANSFERASE COMPONENT OF PYRUVATE DEHYDROGENASE COMPLEX"/>
    <property type="match status" value="1"/>
</dbReference>
<dbReference type="SUPFAM" id="SSF52777">
    <property type="entry name" value="CoA-dependent acyltransferases"/>
    <property type="match status" value="1"/>
</dbReference>
<dbReference type="InterPro" id="IPR036625">
    <property type="entry name" value="E3-bd_dom_sf"/>
</dbReference>
<keyword evidence="4 6" id="KW-0450">Lipoyl</keyword>
<accession>A0ABY9MAT0</accession>
<keyword evidence="3 6" id="KW-0808">Transferase</keyword>
<evidence type="ECO:0000313" key="9">
    <source>
        <dbReference type="EMBL" id="WMJ15121.1"/>
    </source>
</evidence>
<dbReference type="InterPro" id="IPR001078">
    <property type="entry name" value="2-oxoacid_DH_actylTfrase"/>
</dbReference>
<protein>
    <recommendedName>
        <fullName evidence="6">Dihydrolipoamide acetyltransferase component of pyruvate dehydrogenase complex</fullName>
        <ecNumber evidence="6">2.3.1.-</ecNumber>
    </recommendedName>
</protein>
<name>A0ABY9MAT0_9BACL</name>
<feature type="domain" description="Lipoyl-binding" evidence="7">
    <location>
        <begin position="2"/>
        <end position="77"/>
    </location>
</feature>
<reference evidence="9 10" key="1">
    <citation type="submission" date="2023-08" db="EMBL/GenBank/DDBJ databases">
        <title>Genome sequencing of the thermostable Gram positive bacteria Geobacillus proteiniphilus strain T-6.</title>
        <authorList>
            <person name="Shulami S."/>
            <person name="Shoham Y."/>
        </authorList>
    </citation>
    <scope>NUCLEOTIDE SEQUENCE [LARGE SCALE GENOMIC DNA]</scope>
    <source>
        <strain evidence="9 10">T-6</strain>
    </source>
</reference>